<comment type="cofactor">
    <cofactor evidence="10">
        <name>Mg(2+)</name>
        <dbReference type="ChEBI" id="CHEBI:18420"/>
    </cofactor>
    <text evidence="10">Binds a second Mg(2+) ion via substrate during catalysis.</text>
</comment>
<comment type="pathway">
    <text evidence="1 10">Carbohydrate degradation; glycolysis; pyruvate from D-glyceraldehyde 3-phosphate: step 4/5.</text>
</comment>
<dbReference type="GO" id="GO:0005576">
    <property type="term" value="C:extracellular region"/>
    <property type="evidence" value="ECO:0007669"/>
    <property type="project" value="UniProtKB-SubCell"/>
</dbReference>
<comment type="catalytic activity">
    <reaction evidence="10">
        <text>(2R)-2-phosphoglycerate = phosphoenolpyruvate + H2O</text>
        <dbReference type="Rhea" id="RHEA:10164"/>
        <dbReference type="ChEBI" id="CHEBI:15377"/>
        <dbReference type="ChEBI" id="CHEBI:58289"/>
        <dbReference type="ChEBI" id="CHEBI:58702"/>
        <dbReference type="EC" id="4.2.1.11"/>
    </reaction>
</comment>
<keyword evidence="5 10" id="KW-0964">Secreted</keyword>
<evidence type="ECO:0000256" key="2">
    <source>
        <dbReference type="ARBA" id="ARBA00009604"/>
    </source>
</evidence>
<protein>
    <recommendedName>
        <fullName evidence="4 10">Enolase</fullName>
        <ecNumber evidence="3 10">4.2.1.11</ecNumber>
    </recommendedName>
    <alternativeName>
        <fullName evidence="10">2-phospho-D-glycerate hydro-lyase</fullName>
    </alternativeName>
    <alternativeName>
        <fullName evidence="10">2-phosphoglycerate dehydratase</fullName>
    </alternativeName>
</protein>
<keyword evidence="7 10" id="KW-0324">Glycolysis</keyword>
<keyword evidence="10 11" id="KW-0479">Metal-binding</keyword>
<dbReference type="GO" id="GO:0000287">
    <property type="term" value="F:magnesium ion binding"/>
    <property type="evidence" value="ECO:0007669"/>
    <property type="project" value="UniProtKB-UniRule"/>
</dbReference>
<sequence>MSRIVDVRAREVFDSRADITLEVEVRLDSDKRGRAMIPSGSSMGKHEAVEVRDHDKARFNGKGVLRAIEIVEHTIKPHLYGMSPFDQMAIDRMLIELDGTLNKSKLGANAILGVSLAVARAAAAQRDCSLCDYLSQGREPAIPQPIFSMLSGGMHGDGNCDFQDYQIIALKATDLEAALQVAKNVHCTLKTMLIERGMCTGVSGTGGFLPTLASNEEGLAVLVEAIKRAGYVPGVDVGLSMDIAAEMFFHEGCYQLAAEQRDLTTVEMIDYLVTLCDRYPITLIEDPLGEDDFDGWVALTQRIGERIELVGDDLFTTNQQRFDLGLNLNMANAILVKPNQIGTLSETIQIVDSANQAGYGIVISRRSGETEDTSIADLAVALGCPKVKFGSLARTESMAKYNQLLRLKDAIAMRQLCEEDEVKVA</sequence>
<dbReference type="SMART" id="SM01192">
    <property type="entry name" value="Enolase_C"/>
    <property type="match status" value="1"/>
</dbReference>
<dbReference type="GO" id="GO:0004634">
    <property type="term" value="F:phosphopyruvate hydratase activity"/>
    <property type="evidence" value="ECO:0007669"/>
    <property type="project" value="UniProtKB-UniRule"/>
</dbReference>
<evidence type="ECO:0000313" key="15">
    <source>
        <dbReference type="Proteomes" id="UP000501443"/>
    </source>
</evidence>
<feature type="binding site" evidence="10 11">
    <location>
        <position position="242"/>
    </location>
    <ligand>
        <name>Mg(2+)</name>
        <dbReference type="ChEBI" id="CHEBI:18420"/>
    </ligand>
</feature>
<dbReference type="InterPro" id="IPR000941">
    <property type="entry name" value="Enolase"/>
</dbReference>
<evidence type="ECO:0000256" key="7">
    <source>
        <dbReference type="ARBA" id="ARBA00023152"/>
    </source>
</evidence>
<dbReference type="AlphaFoldDB" id="A0AAE7DYK9"/>
<keyword evidence="6 10" id="KW-0460">Magnesium</keyword>
<evidence type="ECO:0000259" key="12">
    <source>
        <dbReference type="SMART" id="SM01192"/>
    </source>
</evidence>
<dbReference type="Pfam" id="PF03952">
    <property type="entry name" value="Enolase_N"/>
    <property type="match status" value="1"/>
</dbReference>
<dbReference type="CDD" id="cd03313">
    <property type="entry name" value="enolase"/>
    <property type="match status" value="1"/>
</dbReference>
<feature type="binding site" evidence="10">
    <location>
        <position position="388"/>
    </location>
    <ligand>
        <name>(2R)-2-phosphoglycerate</name>
        <dbReference type="ChEBI" id="CHEBI:58289"/>
    </ligand>
</feature>
<comment type="function">
    <text evidence="9 10">Catalyzes the reversible conversion of 2-phosphoglycerate (2-PG) into phosphoenolpyruvate (PEP). It is essential for the degradation of carbohydrates via glycolysis.</text>
</comment>
<keyword evidence="8 10" id="KW-0456">Lyase</keyword>
<evidence type="ECO:0000256" key="1">
    <source>
        <dbReference type="ARBA" id="ARBA00005031"/>
    </source>
</evidence>
<feature type="binding site" evidence="10 11">
    <location>
        <position position="285"/>
    </location>
    <ligand>
        <name>Mg(2+)</name>
        <dbReference type="ChEBI" id="CHEBI:18420"/>
    </ligand>
</feature>
<dbReference type="GO" id="GO:0006096">
    <property type="term" value="P:glycolytic process"/>
    <property type="evidence" value="ECO:0007669"/>
    <property type="project" value="UniProtKB-UniRule"/>
</dbReference>
<organism evidence="14 15">
    <name type="scientific">Vibrio europaeus</name>
    <dbReference type="NCBI Taxonomy" id="300876"/>
    <lineage>
        <taxon>Bacteria</taxon>
        <taxon>Pseudomonadati</taxon>
        <taxon>Pseudomonadota</taxon>
        <taxon>Gammaproteobacteria</taxon>
        <taxon>Vibrionales</taxon>
        <taxon>Vibrionaceae</taxon>
        <taxon>Vibrio</taxon>
        <taxon>Vibrio oreintalis group</taxon>
    </lineage>
</organism>
<evidence type="ECO:0000313" key="14">
    <source>
        <dbReference type="EMBL" id="QJY38016.1"/>
    </source>
</evidence>
<dbReference type="EC" id="4.2.1.11" evidence="3 10"/>
<gene>
    <name evidence="10 14" type="primary">eno</name>
    <name evidence="14" type="ORF">HOO69_15630</name>
</gene>
<dbReference type="SUPFAM" id="SSF51604">
    <property type="entry name" value="Enolase C-terminal domain-like"/>
    <property type="match status" value="1"/>
</dbReference>
<dbReference type="PROSITE" id="PS00164">
    <property type="entry name" value="ENOLASE"/>
    <property type="match status" value="1"/>
</dbReference>
<dbReference type="Gene3D" id="3.30.390.10">
    <property type="entry name" value="Enolase-like, N-terminal domain"/>
    <property type="match status" value="1"/>
</dbReference>
<evidence type="ECO:0000256" key="4">
    <source>
        <dbReference type="ARBA" id="ARBA00017068"/>
    </source>
</evidence>
<accession>A0AAE7DYK9</accession>
<dbReference type="GO" id="GO:0000015">
    <property type="term" value="C:phosphopyruvate hydratase complex"/>
    <property type="evidence" value="ECO:0007669"/>
    <property type="project" value="InterPro"/>
</dbReference>
<geneLocation type="plasmid" evidence="15">
    <name>pveu</name>
</geneLocation>
<dbReference type="GO" id="GO:0009986">
    <property type="term" value="C:cell surface"/>
    <property type="evidence" value="ECO:0007669"/>
    <property type="project" value="UniProtKB-SubCell"/>
</dbReference>
<dbReference type="PRINTS" id="PR00148">
    <property type="entry name" value="ENOLASE"/>
</dbReference>
<dbReference type="SMART" id="SM01193">
    <property type="entry name" value="Enolase_N"/>
    <property type="match status" value="1"/>
</dbReference>
<keyword evidence="14" id="KW-0614">Plasmid</keyword>
<name>A0AAE7DYK9_9VIBR</name>
<feature type="active site" description="Proton acceptor" evidence="10">
    <location>
        <position position="337"/>
    </location>
</feature>
<dbReference type="Pfam" id="PF00113">
    <property type="entry name" value="Enolase_C"/>
    <property type="match status" value="1"/>
</dbReference>
<dbReference type="HAMAP" id="MF_00318">
    <property type="entry name" value="Enolase"/>
    <property type="match status" value="1"/>
</dbReference>
<feature type="domain" description="Enolase C-terminal TIM barrel" evidence="12">
    <location>
        <begin position="139"/>
        <end position="416"/>
    </location>
</feature>
<dbReference type="InterPro" id="IPR029017">
    <property type="entry name" value="Enolase-like_N"/>
</dbReference>
<feature type="binding site" evidence="10">
    <location>
        <position position="367"/>
    </location>
    <ligand>
        <name>(2R)-2-phosphoglycerate</name>
        <dbReference type="ChEBI" id="CHEBI:58289"/>
    </ligand>
</feature>
<feature type="domain" description="Enolase N-terminal" evidence="13">
    <location>
        <begin position="4"/>
        <end position="134"/>
    </location>
</feature>
<evidence type="ECO:0000256" key="8">
    <source>
        <dbReference type="ARBA" id="ARBA00023239"/>
    </source>
</evidence>
<dbReference type="RefSeq" id="WP_171802437.1">
    <property type="nucleotide sequence ID" value="NZ_CP053542.1"/>
</dbReference>
<dbReference type="Gene3D" id="3.20.20.120">
    <property type="entry name" value="Enolase-like C-terminal domain"/>
    <property type="match status" value="1"/>
</dbReference>
<dbReference type="PIRSF" id="PIRSF001400">
    <property type="entry name" value="Enolase"/>
    <property type="match status" value="1"/>
</dbReference>
<comment type="subcellular location">
    <subcellularLocation>
        <location evidence="10">Cytoplasm</location>
    </subcellularLocation>
    <subcellularLocation>
        <location evidence="10">Secreted</location>
    </subcellularLocation>
    <subcellularLocation>
        <location evidence="10">Cell surface</location>
    </subcellularLocation>
    <text evidence="10">Fractions of enolase are present in both the cytoplasm and on the cell surface.</text>
</comment>
<dbReference type="SUPFAM" id="SSF54826">
    <property type="entry name" value="Enolase N-terminal domain-like"/>
    <property type="match status" value="1"/>
</dbReference>
<dbReference type="SFLD" id="SFLDS00001">
    <property type="entry name" value="Enolase"/>
    <property type="match status" value="1"/>
</dbReference>
<comment type="caution">
    <text evidence="10">Lacks conserved residue(s) required for the propagation of feature annotation.</text>
</comment>
<dbReference type="PANTHER" id="PTHR11902">
    <property type="entry name" value="ENOLASE"/>
    <property type="match status" value="1"/>
</dbReference>
<comment type="cofactor">
    <cofactor evidence="11">
        <name>Mg(2+)</name>
        <dbReference type="ChEBI" id="CHEBI:18420"/>
    </cofactor>
    <text evidence="11">Mg(2+) is required for catalysis and for stabilizing the dimer.</text>
</comment>
<evidence type="ECO:0000256" key="3">
    <source>
        <dbReference type="ARBA" id="ARBA00012058"/>
    </source>
</evidence>
<keyword evidence="10" id="KW-0963">Cytoplasm</keyword>
<evidence type="ECO:0000256" key="11">
    <source>
        <dbReference type="PIRSR" id="PIRSR001400-3"/>
    </source>
</evidence>
<dbReference type="PANTHER" id="PTHR11902:SF1">
    <property type="entry name" value="ENOLASE"/>
    <property type="match status" value="1"/>
</dbReference>
<dbReference type="InterPro" id="IPR036849">
    <property type="entry name" value="Enolase-like_C_sf"/>
</dbReference>
<feature type="binding site" evidence="10">
    <location>
        <position position="366"/>
    </location>
    <ligand>
        <name>(2R)-2-phosphoglycerate</name>
        <dbReference type="ChEBI" id="CHEBI:58289"/>
    </ligand>
</feature>
<feature type="binding site" evidence="10">
    <location>
        <position position="163"/>
    </location>
    <ligand>
        <name>(2R)-2-phosphoglycerate</name>
        <dbReference type="ChEBI" id="CHEBI:58289"/>
    </ligand>
</feature>
<comment type="similarity">
    <text evidence="2 10">Belongs to the enolase family.</text>
</comment>
<proteinExistence type="inferred from homology"/>
<feature type="binding site" evidence="10">
    <location>
        <position position="337"/>
    </location>
    <ligand>
        <name>(2R)-2-phosphoglycerate</name>
        <dbReference type="ChEBI" id="CHEBI:58289"/>
    </ligand>
</feature>
<dbReference type="InterPro" id="IPR020811">
    <property type="entry name" value="Enolase_N"/>
</dbReference>
<evidence type="ECO:0000256" key="5">
    <source>
        <dbReference type="ARBA" id="ARBA00022525"/>
    </source>
</evidence>
<comment type="subunit">
    <text evidence="10">Component of the RNA degradosome, a multiprotein complex involved in RNA processing and mRNA degradation.</text>
</comment>
<dbReference type="InterPro" id="IPR020810">
    <property type="entry name" value="Enolase_C"/>
</dbReference>
<evidence type="ECO:0000256" key="10">
    <source>
        <dbReference type="HAMAP-Rule" id="MF_00318"/>
    </source>
</evidence>
<reference evidence="14 15" key="1">
    <citation type="submission" date="2020-05" db="EMBL/GenBank/DDBJ databases">
        <title>First description outside Europe of the emergent pathogen for shellfish aquaculture Vibrio europaeus.</title>
        <authorList>
            <person name="Dubert J."/>
            <person name="Rojas R."/>
        </authorList>
    </citation>
    <scope>NUCLEOTIDE SEQUENCE [LARGE SCALE GENOMIC DNA]</scope>
    <source>
        <strain evidence="14 15">NPI-1</strain>
        <plasmid evidence="15">pveu</plasmid>
    </source>
</reference>
<dbReference type="Proteomes" id="UP000501443">
    <property type="component" value="Plasmid pveu"/>
</dbReference>
<dbReference type="EMBL" id="CP053542">
    <property type="protein sequence ID" value="QJY38016.1"/>
    <property type="molecule type" value="Genomic_DNA"/>
</dbReference>
<evidence type="ECO:0000256" key="9">
    <source>
        <dbReference type="ARBA" id="ARBA00045763"/>
    </source>
</evidence>
<dbReference type="NCBIfam" id="TIGR01060">
    <property type="entry name" value="eno"/>
    <property type="match status" value="1"/>
</dbReference>
<evidence type="ECO:0000256" key="6">
    <source>
        <dbReference type="ARBA" id="ARBA00022842"/>
    </source>
</evidence>
<evidence type="ECO:0000259" key="13">
    <source>
        <dbReference type="SMART" id="SM01193"/>
    </source>
</evidence>
<dbReference type="InterPro" id="IPR020809">
    <property type="entry name" value="Enolase_CS"/>
</dbReference>
<feature type="binding site" evidence="10 11">
    <location>
        <position position="312"/>
    </location>
    <ligand>
        <name>Mg(2+)</name>
        <dbReference type="ChEBI" id="CHEBI:18420"/>
    </ligand>
</feature>